<keyword evidence="3" id="KW-0406">Ion transport</keyword>
<comment type="subcellular location">
    <subcellularLocation>
        <location evidence="1">Secreted</location>
    </subcellularLocation>
</comment>
<dbReference type="OMA" id="VCTICEV"/>
<dbReference type="Gene3D" id="1.50.10.20">
    <property type="match status" value="1"/>
</dbReference>
<comment type="similarity">
    <text evidence="2">Belongs to the eukaryotic cobalamin transport proteins family.</text>
</comment>
<keyword evidence="4" id="KW-0964">Secreted</keyword>
<dbReference type="AlphaFoldDB" id="A0A401RE68"/>
<dbReference type="GO" id="GO:0005615">
    <property type="term" value="C:extracellular space"/>
    <property type="evidence" value="ECO:0007669"/>
    <property type="project" value="TreeGrafter"/>
</dbReference>
<keyword evidence="10" id="KW-1185">Reference proteome</keyword>
<name>A0A401RE68_CHIPU</name>
<evidence type="ECO:0000256" key="1">
    <source>
        <dbReference type="ARBA" id="ARBA00004613"/>
    </source>
</evidence>
<dbReference type="PANTHER" id="PTHR10559">
    <property type="entry name" value="TRANSCOBALAMIN-1/GASTRIC INTRINSIC FACTOR"/>
    <property type="match status" value="1"/>
</dbReference>
<feature type="binding site" evidence="7">
    <location>
        <position position="197"/>
    </location>
    <ligand>
        <name>cyanocob(III)alamin</name>
        <dbReference type="ChEBI" id="CHEBI:17439"/>
    </ligand>
</feature>
<dbReference type="Proteomes" id="UP000287033">
    <property type="component" value="Unassembled WGS sequence"/>
</dbReference>
<evidence type="ECO:0000256" key="5">
    <source>
        <dbReference type="ARBA" id="ARBA00022729"/>
    </source>
</evidence>
<feature type="binding site" evidence="7">
    <location>
        <begin position="59"/>
        <end position="63"/>
    </location>
    <ligand>
        <name>cyanocob(III)alamin</name>
        <dbReference type="ChEBI" id="CHEBI:17439"/>
    </ligand>
</feature>
<dbReference type="Pfam" id="PF01122">
    <property type="entry name" value="Cobalamin_bind"/>
    <property type="match status" value="1"/>
</dbReference>
<feature type="binding site" evidence="7">
    <location>
        <position position="148"/>
    </location>
    <ligand>
        <name>cyanocob(III)alamin</name>
        <dbReference type="ChEBI" id="CHEBI:17439"/>
    </ligand>
</feature>
<accession>A0A401RE68</accession>
<keyword evidence="5" id="KW-0732">Signal</keyword>
<dbReference type="GO" id="GO:0006824">
    <property type="term" value="P:cobalt ion transport"/>
    <property type="evidence" value="ECO:0007669"/>
    <property type="project" value="UniProtKB-KW"/>
</dbReference>
<gene>
    <name evidence="9" type="ORF">chiPu_0022217</name>
</gene>
<proteinExistence type="inferred from homology"/>
<feature type="non-terminal residue" evidence="9">
    <location>
        <position position="1"/>
    </location>
</feature>
<keyword evidence="3" id="KW-0813">Transport</keyword>
<feature type="non-terminal residue" evidence="9">
    <location>
        <position position="221"/>
    </location>
</feature>
<evidence type="ECO:0000256" key="7">
    <source>
        <dbReference type="PIRSR" id="PIRSR602157-1"/>
    </source>
</evidence>
<keyword evidence="8" id="KW-1015">Disulfide bond</keyword>
<dbReference type="OrthoDB" id="6343110at2759"/>
<protein>
    <submittedName>
        <fullName evidence="9">Uncharacterized protein</fullName>
    </submittedName>
</protein>
<evidence type="ECO:0000256" key="6">
    <source>
        <dbReference type="ARBA" id="ARBA00023285"/>
    </source>
</evidence>
<dbReference type="InterPro" id="IPR051588">
    <property type="entry name" value="Cobalamin_Transport"/>
</dbReference>
<evidence type="ECO:0000256" key="4">
    <source>
        <dbReference type="ARBA" id="ARBA00022525"/>
    </source>
</evidence>
<dbReference type="GO" id="GO:0015889">
    <property type="term" value="P:cobalamin transport"/>
    <property type="evidence" value="ECO:0007669"/>
    <property type="project" value="InterPro"/>
</dbReference>
<dbReference type="EMBL" id="BEZZ01006439">
    <property type="protein sequence ID" value="GCC16451.1"/>
    <property type="molecule type" value="Genomic_DNA"/>
</dbReference>
<evidence type="ECO:0000313" key="9">
    <source>
        <dbReference type="EMBL" id="GCC16451.1"/>
    </source>
</evidence>
<keyword evidence="3" id="KW-0171">Cobalt transport</keyword>
<dbReference type="GO" id="GO:0031419">
    <property type="term" value="F:cobalamin binding"/>
    <property type="evidence" value="ECO:0007669"/>
    <property type="project" value="InterPro"/>
</dbReference>
<sequence>TGEDFSSGLVALYTLAMAASCHNPTDVSYKGERIDLVEILQQKLTKEIEHIGKTTFPLSNYYQVSLDVLTLCMMDAEISQDIVQILIDAVMNDKFTYGSEFSVDTGAVAALALRCMIDRKTTIHISNALNHILEQILSRITDDGLIGNLYSTGLAIQALSVNSDRVAPGRWNRTKSVGRLLSGILEGSFANPQAASQIVPSLEGRSYLDVTRLNCAEDCSE</sequence>
<feature type="disulfide bond" evidence="8">
    <location>
        <begin position="72"/>
        <end position="115"/>
    </location>
</feature>
<evidence type="ECO:0000256" key="8">
    <source>
        <dbReference type="PIRSR" id="PIRSR602157-2"/>
    </source>
</evidence>
<feature type="binding site" evidence="7">
    <location>
        <position position="104"/>
    </location>
    <ligand>
        <name>cyanocob(III)alamin</name>
        <dbReference type="ChEBI" id="CHEBI:17439"/>
    </ligand>
</feature>
<organism evidence="9 10">
    <name type="scientific">Chiloscyllium punctatum</name>
    <name type="common">Brownbanded bambooshark</name>
    <name type="synonym">Hemiscyllium punctatum</name>
    <dbReference type="NCBI Taxonomy" id="137246"/>
    <lineage>
        <taxon>Eukaryota</taxon>
        <taxon>Metazoa</taxon>
        <taxon>Chordata</taxon>
        <taxon>Craniata</taxon>
        <taxon>Vertebrata</taxon>
        <taxon>Chondrichthyes</taxon>
        <taxon>Elasmobranchii</taxon>
        <taxon>Galeomorphii</taxon>
        <taxon>Galeoidea</taxon>
        <taxon>Orectolobiformes</taxon>
        <taxon>Hemiscylliidae</taxon>
        <taxon>Chiloscyllium</taxon>
    </lineage>
</organism>
<keyword evidence="6 7" id="KW-0170">Cobalt</keyword>
<dbReference type="STRING" id="137246.A0A401RE68"/>
<reference evidence="9 10" key="1">
    <citation type="journal article" date="2018" name="Nat. Ecol. Evol.">
        <title>Shark genomes provide insights into elasmobranch evolution and the origin of vertebrates.</title>
        <authorList>
            <person name="Hara Y"/>
            <person name="Yamaguchi K"/>
            <person name="Onimaru K"/>
            <person name="Kadota M"/>
            <person name="Koyanagi M"/>
            <person name="Keeley SD"/>
            <person name="Tatsumi K"/>
            <person name="Tanaka K"/>
            <person name="Motone F"/>
            <person name="Kageyama Y"/>
            <person name="Nozu R"/>
            <person name="Adachi N"/>
            <person name="Nishimura O"/>
            <person name="Nakagawa R"/>
            <person name="Tanegashima C"/>
            <person name="Kiyatake I"/>
            <person name="Matsumoto R"/>
            <person name="Murakumo K"/>
            <person name="Nishida K"/>
            <person name="Terakita A"/>
            <person name="Kuratani S"/>
            <person name="Sato K"/>
            <person name="Hyodo S Kuraku.S."/>
        </authorList>
    </citation>
    <scope>NUCLEOTIDE SEQUENCE [LARGE SCALE GENOMIC DNA]</scope>
</reference>
<evidence type="ECO:0000256" key="2">
    <source>
        <dbReference type="ARBA" id="ARBA00006449"/>
    </source>
</evidence>
<dbReference type="InterPro" id="IPR002157">
    <property type="entry name" value="Cbl-bd_prot"/>
</dbReference>
<dbReference type="PANTHER" id="PTHR10559:SF15">
    <property type="entry name" value="COBALAMIN BINDING INTRINSIC FACTOR"/>
    <property type="match status" value="1"/>
</dbReference>
<evidence type="ECO:0000313" key="10">
    <source>
        <dbReference type="Proteomes" id="UP000287033"/>
    </source>
</evidence>
<evidence type="ECO:0000256" key="3">
    <source>
        <dbReference type="ARBA" id="ARBA00022426"/>
    </source>
</evidence>
<comment type="caution">
    <text evidence="9">The sequence shown here is derived from an EMBL/GenBank/DDBJ whole genome shotgun (WGS) entry which is preliminary data.</text>
</comment>